<dbReference type="EMBL" id="CAICTM010001862">
    <property type="protein sequence ID" value="CAB9526660.1"/>
    <property type="molecule type" value="Genomic_DNA"/>
</dbReference>
<feature type="compositionally biased region" description="Basic residues" evidence="1">
    <location>
        <begin position="134"/>
        <end position="146"/>
    </location>
</feature>
<dbReference type="Proteomes" id="UP001153069">
    <property type="component" value="Unassembled WGS sequence"/>
</dbReference>
<dbReference type="AlphaFoldDB" id="A0A9N8HVT5"/>
<feature type="region of interest" description="Disordered" evidence="1">
    <location>
        <begin position="1"/>
        <end position="162"/>
    </location>
</feature>
<accession>A0A9N8HVT5</accession>
<comment type="caution">
    <text evidence="2">The sequence shown here is derived from an EMBL/GenBank/DDBJ whole genome shotgun (WGS) entry which is preliminary data.</text>
</comment>
<evidence type="ECO:0000313" key="3">
    <source>
        <dbReference type="Proteomes" id="UP001153069"/>
    </source>
</evidence>
<reference evidence="2" key="1">
    <citation type="submission" date="2020-06" db="EMBL/GenBank/DDBJ databases">
        <authorList>
            <consortium name="Plant Systems Biology data submission"/>
        </authorList>
    </citation>
    <scope>NUCLEOTIDE SEQUENCE</scope>
    <source>
        <strain evidence="2">D6</strain>
    </source>
</reference>
<evidence type="ECO:0000313" key="2">
    <source>
        <dbReference type="EMBL" id="CAB9526660.1"/>
    </source>
</evidence>
<proteinExistence type="predicted"/>
<feature type="compositionally biased region" description="Pro residues" evidence="1">
    <location>
        <begin position="73"/>
        <end position="93"/>
    </location>
</feature>
<gene>
    <name evidence="2" type="ORF">SEMRO_1864_G302420.1</name>
</gene>
<name>A0A9N8HVT5_9STRA</name>
<organism evidence="2 3">
    <name type="scientific">Seminavis robusta</name>
    <dbReference type="NCBI Taxonomy" id="568900"/>
    <lineage>
        <taxon>Eukaryota</taxon>
        <taxon>Sar</taxon>
        <taxon>Stramenopiles</taxon>
        <taxon>Ochrophyta</taxon>
        <taxon>Bacillariophyta</taxon>
        <taxon>Bacillariophyceae</taxon>
        <taxon>Bacillariophycidae</taxon>
        <taxon>Naviculales</taxon>
        <taxon>Naviculaceae</taxon>
        <taxon>Seminavis</taxon>
    </lineage>
</organism>
<sequence length="298" mass="33520">MRFTPSMSKEMKAMPFGLRNHNSFDLKEGEAFPDAQPEDPETSSRCRKKQPAPKSTDPLNEPPAPTEQLEPPASEPPVTEPPTSPAAKPPTPMASPQRKQPPLAVVVIAESKEVPSNESDSSSSGEEGIMAGVNHRRHRRRDRRRAKLIERRQADEESTEASIKSSNYVSVHITLAITLPLFPVKLKRVTVTTPVHKIFPPATDQDMNEDIPARHIDVEMVDEEGQSVLNPNDLLIVEGMEDENKHAKKSREYEEEKARLLREKWTVVRKAPMPQGIDIAERVQERHGQTAIRRAYCQ</sequence>
<keyword evidence="3" id="KW-1185">Reference proteome</keyword>
<protein>
    <submittedName>
        <fullName evidence="2">Uncharacterized protein</fullName>
    </submittedName>
</protein>
<feature type="compositionally biased region" description="Low complexity" evidence="1">
    <location>
        <begin position="116"/>
        <end position="127"/>
    </location>
</feature>
<evidence type="ECO:0000256" key="1">
    <source>
        <dbReference type="SAM" id="MobiDB-lite"/>
    </source>
</evidence>